<sequence length="227" mass="25766">MNKNKEIFKIAILAALASLINLSIGNGSDQRVSLGIVVMIIMLHRDFSIPIIKTSIVTGVFVFLTRLIVFSTGGLLSTDIVLSYAIEIIFYLAYAFAYQLLVRKTESFYKSPLILLLILSDFFANTVEYFVRFYIYSREISHQSFWFLFVAALLRSFIIVVVYESIKDTSIETEDANTGLQIRLSQNIVSSLSRLMEDSSIEKNTKLVKEVEELKKDAEVLLKSFKG</sequence>
<keyword evidence="3" id="KW-1185">Reference proteome</keyword>
<dbReference type="RefSeq" id="WP_324618989.1">
    <property type="nucleotide sequence ID" value="NZ_JAYKOT010000003.1"/>
</dbReference>
<feature type="transmembrane region" description="Helical" evidence="1">
    <location>
        <begin position="49"/>
        <end position="69"/>
    </location>
</feature>
<evidence type="ECO:0000313" key="3">
    <source>
        <dbReference type="Proteomes" id="UP001357733"/>
    </source>
</evidence>
<evidence type="ECO:0000256" key="1">
    <source>
        <dbReference type="SAM" id="Phobius"/>
    </source>
</evidence>
<feature type="transmembrane region" description="Helical" evidence="1">
    <location>
        <begin position="145"/>
        <end position="163"/>
    </location>
</feature>
<dbReference type="Proteomes" id="UP001357733">
    <property type="component" value="Unassembled WGS sequence"/>
</dbReference>
<reference evidence="2 3" key="1">
    <citation type="submission" date="2024-01" db="EMBL/GenBank/DDBJ databases">
        <title>Complete genome sequence of Citroniella saccharovorans strain M6.X9, isolated from human fecal sample.</title>
        <authorList>
            <person name="Cheng G."/>
            <person name="Westerholm M."/>
            <person name="Schnurer A."/>
        </authorList>
    </citation>
    <scope>NUCLEOTIDE SEQUENCE [LARGE SCALE GENOMIC DNA]</scope>
    <source>
        <strain evidence="2 3">DSM 29873</strain>
    </source>
</reference>
<keyword evidence="1" id="KW-0812">Transmembrane</keyword>
<gene>
    <name evidence="2" type="ORF">VLK81_02650</name>
</gene>
<accession>A0AAW9MN18</accession>
<evidence type="ECO:0000313" key="2">
    <source>
        <dbReference type="EMBL" id="MEB3428933.1"/>
    </source>
</evidence>
<feature type="transmembrane region" description="Helical" evidence="1">
    <location>
        <begin position="113"/>
        <end position="133"/>
    </location>
</feature>
<dbReference type="AlphaFoldDB" id="A0AAW9MN18"/>
<name>A0AAW9MN18_9FIRM</name>
<protein>
    <submittedName>
        <fullName evidence="2">Uncharacterized protein</fullName>
    </submittedName>
</protein>
<dbReference type="EMBL" id="JAYKOT010000003">
    <property type="protein sequence ID" value="MEB3428933.1"/>
    <property type="molecule type" value="Genomic_DNA"/>
</dbReference>
<keyword evidence="1" id="KW-0472">Membrane</keyword>
<organism evidence="2 3">
    <name type="scientific">Citroniella saccharovorans</name>
    <dbReference type="NCBI Taxonomy" id="2053367"/>
    <lineage>
        <taxon>Bacteria</taxon>
        <taxon>Bacillati</taxon>
        <taxon>Bacillota</taxon>
        <taxon>Tissierellia</taxon>
        <taxon>Tissierellales</taxon>
        <taxon>Peptoniphilaceae</taxon>
        <taxon>Citroniella</taxon>
    </lineage>
</organism>
<feature type="transmembrane region" description="Helical" evidence="1">
    <location>
        <begin position="81"/>
        <end position="101"/>
    </location>
</feature>
<comment type="caution">
    <text evidence="2">The sequence shown here is derived from an EMBL/GenBank/DDBJ whole genome shotgun (WGS) entry which is preliminary data.</text>
</comment>
<keyword evidence="1" id="KW-1133">Transmembrane helix</keyword>
<proteinExistence type="predicted"/>